<feature type="compositionally biased region" description="Low complexity" evidence="1">
    <location>
        <begin position="10"/>
        <end position="19"/>
    </location>
</feature>
<dbReference type="STRING" id="1675527.AIOL_003622"/>
<evidence type="ECO:0000256" key="1">
    <source>
        <dbReference type="SAM" id="MobiDB-lite"/>
    </source>
</evidence>
<accession>A0A0J9EAG7</accession>
<dbReference type="Proteomes" id="UP000037178">
    <property type="component" value="Unassembled WGS sequence"/>
</dbReference>
<dbReference type="PATRIC" id="fig|1675527.3.peg.3792"/>
<comment type="caution">
    <text evidence="2">The sequence shown here is derived from an EMBL/GenBank/DDBJ whole genome shotgun (WGS) entry which is preliminary data.</text>
</comment>
<name>A0A0J9EAG7_9RHOB</name>
<organism evidence="2 3">
    <name type="scientific">Candidatus Rhodobacter oscarellae</name>
    <dbReference type="NCBI Taxonomy" id="1675527"/>
    <lineage>
        <taxon>Bacteria</taxon>
        <taxon>Pseudomonadati</taxon>
        <taxon>Pseudomonadota</taxon>
        <taxon>Alphaproteobacteria</taxon>
        <taxon>Rhodobacterales</taxon>
        <taxon>Rhodobacter group</taxon>
        <taxon>Rhodobacter</taxon>
    </lineage>
</organism>
<evidence type="ECO:0000313" key="2">
    <source>
        <dbReference type="EMBL" id="KMW58644.1"/>
    </source>
</evidence>
<reference evidence="2 3" key="1">
    <citation type="submission" date="2015-06" db="EMBL/GenBank/DDBJ databases">
        <title>Draft genome sequence of an Alphaproteobacteria species associated to the Mediterranean sponge Oscarella lobularis.</title>
        <authorList>
            <person name="Jourda C."/>
            <person name="Santini S."/>
            <person name="Claverie J.-M."/>
        </authorList>
    </citation>
    <scope>NUCLEOTIDE SEQUENCE [LARGE SCALE GENOMIC DNA]</scope>
    <source>
        <strain evidence="2">IGS</strain>
    </source>
</reference>
<gene>
    <name evidence="2" type="ORF">AIOL_003622</name>
</gene>
<sequence>MLGGPQTCAPLSGRSSRSRPGLDRDKRAGCLERTRREVREGLFLAWC</sequence>
<dbReference type="EMBL" id="LFTY01000002">
    <property type="protein sequence ID" value="KMW58644.1"/>
    <property type="molecule type" value="Genomic_DNA"/>
</dbReference>
<proteinExistence type="predicted"/>
<feature type="region of interest" description="Disordered" evidence="1">
    <location>
        <begin position="1"/>
        <end position="28"/>
    </location>
</feature>
<dbReference type="AlphaFoldDB" id="A0A0J9EAG7"/>
<evidence type="ECO:0000313" key="3">
    <source>
        <dbReference type="Proteomes" id="UP000037178"/>
    </source>
</evidence>
<protein>
    <submittedName>
        <fullName evidence="2">Uncharacterized protein</fullName>
    </submittedName>
</protein>
<keyword evidence="3" id="KW-1185">Reference proteome</keyword>